<dbReference type="InterPro" id="IPR036047">
    <property type="entry name" value="F-box-like_dom_sf"/>
</dbReference>
<dbReference type="HOGENOM" id="CLU_508043_0_0_1"/>
<sequence length="536" mass="58768">MSTISANPSSPSLLSLLQNRVRLGEVRMSHWRDGQSPTLTCPATPSPCDSAAELHAITPSSIEEEVSALQKALSALSDELAYFRAHQARIDNAARSPFQTRLPPELLSAIFLASDPSDQTFPTTVSQVSQFFREIAFQTSALWSTIVIRPSTTARRVITWLERSGTYPITFELRYAHHDDPYAVVTSLELLKPHLHRCARAIFSLAQWESARVVEEWFTQRAEDAEGKDCGYLRHVQLSATHGQFDSAPGFNLSAILSAPYKVKSLHLGRLQLALDAPLAACTSIEELCISNYSLDFAIPVPRLLVLLQKLPNLASLTIKGRETITDMGMDAPVEGVPLAEPEGEDEEEGERRVCLPSIARLHLRFASREATAVLLSSIDLPNIQSISLELPLQGPAESTFVALASQPYTPTLTHVRLSGGSCGHLFNGTRLFSKLRAVQSVDLVGDPAELLCVCLGNRPAMMMPQLRHISMDVRREGAGADVLATLKNSLESRMESKAAAKRVDSLRLSVSGVVDGKDLEWLQDNVKDVKFSLDV</sequence>
<accession>A0A067M1I1</accession>
<dbReference type="Proteomes" id="UP000027195">
    <property type="component" value="Unassembled WGS sequence"/>
</dbReference>
<dbReference type="Gene3D" id="3.80.10.10">
    <property type="entry name" value="Ribonuclease Inhibitor"/>
    <property type="match status" value="1"/>
</dbReference>
<reference evidence="2" key="1">
    <citation type="journal article" date="2014" name="Proc. Natl. Acad. Sci. U.S.A.">
        <title>Extensive sampling of basidiomycete genomes demonstrates inadequacy of the white-rot/brown-rot paradigm for wood decay fungi.</title>
        <authorList>
            <person name="Riley R."/>
            <person name="Salamov A.A."/>
            <person name="Brown D.W."/>
            <person name="Nagy L.G."/>
            <person name="Floudas D."/>
            <person name="Held B.W."/>
            <person name="Levasseur A."/>
            <person name="Lombard V."/>
            <person name="Morin E."/>
            <person name="Otillar R."/>
            <person name="Lindquist E.A."/>
            <person name="Sun H."/>
            <person name="LaButti K.M."/>
            <person name="Schmutz J."/>
            <person name="Jabbour D."/>
            <person name="Luo H."/>
            <person name="Baker S.E."/>
            <person name="Pisabarro A.G."/>
            <person name="Walton J.D."/>
            <person name="Blanchette R.A."/>
            <person name="Henrissat B."/>
            <person name="Martin F."/>
            <person name="Cullen D."/>
            <person name="Hibbett D.S."/>
            <person name="Grigoriev I.V."/>
        </authorList>
    </citation>
    <scope>NUCLEOTIDE SEQUENCE [LARGE SCALE GENOMIC DNA]</scope>
    <source>
        <strain evidence="2">FD-172 SS1</strain>
    </source>
</reference>
<dbReference type="InParanoid" id="A0A067M1I1"/>
<evidence type="ECO:0000313" key="1">
    <source>
        <dbReference type="EMBL" id="KDQ08565.1"/>
    </source>
</evidence>
<gene>
    <name evidence="1" type="ORF">BOTBODRAFT_179775</name>
</gene>
<protein>
    <submittedName>
        <fullName evidence="1">Uncharacterized protein</fullName>
    </submittedName>
</protein>
<evidence type="ECO:0000313" key="2">
    <source>
        <dbReference type="Proteomes" id="UP000027195"/>
    </source>
</evidence>
<organism evidence="1 2">
    <name type="scientific">Botryobasidium botryosum (strain FD-172 SS1)</name>
    <dbReference type="NCBI Taxonomy" id="930990"/>
    <lineage>
        <taxon>Eukaryota</taxon>
        <taxon>Fungi</taxon>
        <taxon>Dikarya</taxon>
        <taxon>Basidiomycota</taxon>
        <taxon>Agaricomycotina</taxon>
        <taxon>Agaricomycetes</taxon>
        <taxon>Cantharellales</taxon>
        <taxon>Botryobasidiaceae</taxon>
        <taxon>Botryobasidium</taxon>
    </lineage>
</organism>
<dbReference type="SUPFAM" id="SSF52047">
    <property type="entry name" value="RNI-like"/>
    <property type="match status" value="1"/>
</dbReference>
<dbReference type="AlphaFoldDB" id="A0A067M1I1"/>
<dbReference type="EMBL" id="KL198089">
    <property type="protein sequence ID" value="KDQ08565.1"/>
    <property type="molecule type" value="Genomic_DNA"/>
</dbReference>
<dbReference type="SUPFAM" id="SSF81383">
    <property type="entry name" value="F-box domain"/>
    <property type="match status" value="1"/>
</dbReference>
<dbReference type="OrthoDB" id="3253362at2759"/>
<keyword evidence="2" id="KW-1185">Reference proteome</keyword>
<proteinExistence type="predicted"/>
<name>A0A067M1I1_BOTB1</name>
<dbReference type="InterPro" id="IPR032675">
    <property type="entry name" value="LRR_dom_sf"/>
</dbReference>